<dbReference type="PANTHER" id="PTHR23527">
    <property type="entry name" value="BLL3282 PROTEIN"/>
    <property type="match status" value="1"/>
</dbReference>
<feature type="compositionally biased region" description="Pro residues" evidence="5">
    <location>
        <begin position="396"/>
        <end position="411"/>
    </location>
</feature>
<feature type="transmembrane region" description="Helical" evidence="6">
    <location>
        <begin position="303"/>
        <end position="325"/>
    </location>
</feature>
<evidence type="ECO:0000259" key="7">
    <source>
        <dbReference type="PROSITE" id="PS50850"/>
    </source>
</evidence>
<comment type="caution">
    <text evidence="8">The sequence shown here is derived from an EMBL/GenBank/DDBJ whole genome shotgun (WGS) entry which is preliminary data.</text>
</comment>
<evidence type="ECO:0000256" key="3">
    <source>
        <dbReference type="ARBA" id="ARBA00022989"/>
    </source>
</evidence>
<evidence type="ECO:0000256" key="1">
    <source>
        <dbReference type="ARBA" id="ARBA00004651"/>
    </source>
</evidence>
<keyword evidence="9" id="KW-1185">Reference proteome</keyword>
<feature type="transmembrane region" description="Helical" evidence="6">
    <location>
        <begin position="163"/>
        <end position="183"/>
    </location>
</feature>
<feature type="transmembrane region" description="Helical" evidence="6">
    <location>
        <begin position="337"/>
        <end position="356"/>
    </location>
</feature>
<dbReference type="EMBL" id="BOPH01000054">
    <property type="protein sequence ID" value="GIJ69145.1"/>
    <property type="molecule type" value="Genomic_DNA"/>
</dbReference>
<feature type="transmembrane region" description="Helical" evidence="6">
    <location>
        <begin position="134"/>
        <end position="157"/>
    </location>
</feature>
<dbReference type="SUPFAM" id="SSF103473">
    <property type="entry name" value="MFS general substrate transporter"/>
    <property type="match status" value="1"/>
</dbReference>
<feature type="transmembrane region" description="Helical" evidence="6">
    <location>
        <begin position="362"/>
        <end position="382"/>
    </location>
</feature>
<feature type="transmembrane region" description="Helical" evidence="6">
    <location>
        <begin position="75"/>
        <end position="93"/>
    </location>
</feature>
<feature type="transmembrane region" description="Helical" evidence="6">
    <location>
        <begin position="210"/>
        <end position="232"/>
    </location>
</feature>
<keyword evidence="3 6" id="KW-1133">Transmembrane helix</keyword>
<dbReference type="InterPro" id="IPR052952">
    <property type="entry name" value="MFS-Transporter"/>
</dbReference>
<keyword evidence="4 6" id="KW-0472">Membrane</keyword>
<dbReference type="GO" id="GO:0005886">
    <property type="term" value="C:plasma membrane"/>
    <property type="evidence" value="ECO:0007669"/>
    <property type="project" value="UniProtKB-SubCell"/>
</dbReference>
<feature type="transmembrane region" description="Helical" evidence="6">
    <location>
        <begin position="99"/>
        <end position="122"/>
    </location>
</feature>
<feature type="transmembrane region" description="Helical" evidence="6">
    <location>
        <begin position="40"/>
        <end position="63"/>
    </location>
</feature>
<evidence type="ECO:0000256" key="2">
    <source>
        <dbReference type="ARBA" id="ARBA00022692"/>
    </source>
</evidence>
<dbReference type="GO" id="GO:0022857">
    <property type="term" value="F:transmembrane transporter activity"/>
    <property type="evidence" value="ECO:0007669"/>
    <property type="project" value="InterPro"/>
</dbReference>
<name>A0A8J4EB98_9ACTN</name>
<evidence type="ECO:0000256" key="6">
    <source>
        <dbReference type="SAM" id="Phobius"/>
    </source>
</evidence>
<dbReference type="InterPro" id="IPR011701">
    <property type="entry name" value="MFS"/>
</dbReference>
<dbReference type="InterPro" id="IPR036259">
    <property type="entry name" value="MFS_trans_sf"/>
</dbReference>
<dbReference type="PANTHER" id="PTHR23527:SF1">
    <property type="entry name" value="BLL3282 PROTEIN"/>
    <property type="match status" value="1"/>
</dbReference>
<reference evidence="8" key="1">
    <citation type="submission" date="2021-01" db="EMBL/GenBank/DDBJ databases">
        <title>Whole genome shotgun sequence of Virgisporangium ochraceum NBRC 16418.</title>
        <authorList>
            <person name="Komaki H."/>
            <person name="Tamura T."/>
        </authorList>
    </citation>
    <scope>NUCLEOTIDE SEQUENCE</scope>
    <source>
        <strain evidence="8">NBRC 16418</strain>
    </source>
</reference>
<dbReference type="AlphaFoldDB" id="A0A8J4EB98"/>
<dbReference type="Proteomes" id="UP000635606">
    <property type="component" value="Unassembled WGS sequence"/>
</dbReference>
<feature type="transmembrane region" description="Helical" evidence="6">
    <location>
        <begin position="7"/>
        <end position="34"/>
    </location>
</feature>
<dbReference type="RefSeq" id="WP_203929073.1">
    <property type="nucleotide sequence ID" value="NZ_BOPH01000054.1"/>
</dbReference>
<protein>
    <submittedName>
        <fullName evidence="8">MFS transporter</fullName>
    </submittedName>
</protein>
<organism evidence="8 9">
    <name type="scientific">Virgisporangium ochraceum</name>
    <dbReference type="NCBI Taxonomy" id="65505"/>
    <lineage>
        <taxon>Bacteria</taxon>
        <taxon>Bacillati</taxon>
        <taxon>Actinomycetota</taxon>
        <taxon>Actinomycetes</taxon>
        <taxon>Micromonosporales</taxon>
        <taxon>Micromonosporaceae</taxon>
        <taxon>Virgisporangium</taxon>
    </lineage>
</organism>
<accession>A0A8J4EB98</accession>
<sequence length="427" mass="42795">MASRYRWVILVVGAGAQGSAAAFYLGLATIAPALRADYGLSLTGLGLLLAAPLLGLVLTLVRWGQATDRFGERPVMVLALGGCAAVLAVVPVLGPLPVVFLALVAAGAAVAGVNSASGRAVLSWFPARGRGLAMAVRQSAVPIGGALAAATLPTLAARGGSRAALWAVAGLEVVTAVAVAVWIREPPDRVSTAGAAGRTRVVDMLRNGSFMRVCAAGSLFVLPQVVVTGFGVELLHDRAGYAPATAAALLAVTQVAGAGARVLVGWWSDRVGSRLRPFRLIAYATAAAFAVLVPVLTAEGAVVGAVLVATGVVAVCWNGLVFVAAGEMAPTGRVGAYLGLQNTTMFGASTLASVLVGAGADVAGWPSTVLVLTVPAVAAALVTRPVVETIREPRPPGRPGPAAAAPPPSHVPPATTAAPEADRGPER</sequence>
<feature type="region of interest" description="Disordered" evidence="5">
    <location>
        <begin position="390"/>
        <end position="427"/>
    </location>
</feature>
<evidence type="ECO:0000313" key="8">
    <source>
        <dbReference type="EMBL" id="GIJ69145.1"/>
    </source>
</evidence>
<comment type="subcellular location">
    <subcellularLocation>
        <location evidence="1">Cell membrane</location>
        <topology evidence="1">Multi-pass membrane protein</topology>
    </subcellularLocation>
</comment>
<evidence type="ECO:0000256" key="4">
    <source>
        <dbReference type="ARBA" id="ARBA00023136"/>
    </source>
</evidence>
<proteinExistence type="predicted"/>
<feature type="domain" description="Major facilitator superfamily (MFS) profile" evidence="7">
    <location>
        <begin position="6"/>
        <end position="391"/>
    </location>
</feature>
<evidence type="ECO:0000256" key="5">
    <source>
        <dbReference type="SAM" id="MobiDB-lite"/>
    </source>
</evidence>
<dbReference type="Gene3D" id="1.20.1250.20">
    <property type="entry name" value="MFS general substrate transporter like domains"/>
    <property type="match status" value="2"/>
</dbReference>
<evidence type="ECO:0000313" key="9">
    <source>
        <dbReference type="Proteomes" id="UP000635606"/>
    </source>
</evidence>
<feature type="transmembrane region" description="Helical" evidence="6">
    <location>
        <begin position="280"/>
        <end position="297"/>
    </location>
</feature>
<dbReference type="InterPro" id="IPR020846">
    <property type="entry name" value="MFS_dom"/>
</dbReference>
<gene>
    <name evidence="8" type="ORF">Voc01_040620</name>
</gene>
<dbReference type="PROSITE" id="PS50850">
    <property type="entry name" value="MFS"/>
    <property type="match status" value="1"/>
</dbReference>
<dbReference type="Pfam" id="PF07690">
    <property type="entry name" value="MFS_1"/>
    <property type="match status" value="1"/>
</dbReference>
<feature type="transmembrane region" description="Helical" evidence="6">
    <location>
        <begin position="244"/>
        <end position="268"/>
    </location>
</feature>
<keyword evidence="2 6" id="KW-0812">Transmembrane</keyword>